<keyword evidence="6" id="KW-1185">Reference proteome</keyword>
<protein>
    <recommendedName>
        <fullName evidence="4">Tumor necrosis factor alpha-induced protein 8-like protein 1</fullName>
    </recommendedName>
</protein>
<reference evidence="5" key="2">
    <citation type="submission" date="2025-09" db="UniProtKB">
        <authorList>
            <consortium name="Ensembl"/>
        </authorList>
    </citation>
    <scope>IDENTIFICATION</scope>
</reference>
<name>A0A8C9GJE3_9PRIM</name>
<dbReference type="InterPro" id="IPR038355">
    <property type="entry name" value="TNFAIP8_sf"/>
</dbReference>
<dbReference type="Gene3D" id="1.20.1440.160">
    <property type="entry name" value="Tumor necrosis factor alpha-induced protein 8-like"/>
    <property type="match status" value="1"/>
</dbReference>
<evidence type="ECO:0000313" key="5">
    <source>
        <dbReference type="Ensembl" id="ENSPTEP00000005216.1"/>
    </source>
</evidence>
<dbReference type="GO" id="GO:0032007">
    <property type="term" value="P:negative regulation of TOR signaling"/>
    <property type="evidence" value="ECO:0007669"/>
    <property type="project" value="TreeGrafter"/>
</dbReference>
<proteinExistence type="inferred from homology"/>
<dbReference type="InterPro" id="IPR008477">
    <property type="entry name" value="TNFAIP8-like"/>
</dbReference>
<dbReference type="Proteomes" id="UP000694416">
    <property type="component" value="Unplaced"/>
</dbReference>
<gene>
    <name evidence="5" type="primary">LOC111524593</name>
</gene>
<comment type="similarity">
    <text evidence="3">Belongs to the TNFAIP8 family.</text>
</comment>
<dbReference type="FunFam" id="1.20.1440.160:FF:000001">
    <property type="entry name" value="Tumor necrosis factor alpha-induced protein 8-like 1"/>
    <property type="match status" value="1"/>
</dbReference>
<dbReference type="Ensembl" id="ENSPTET00000008046.1">
    <property type="protein sequence ID" value="ENSPTEP00000005216.1"/>
    <property type="gene ID" value="ENSPTEG00000006059.1"/>
</dbReference>
<evidence type="ECO:0000256" key="2">
    <source>
        <dbReference type="ARBA" id="ARBA00022490"/>
    </source>
</evidence>
<dbReference type="GO" id="GO:0005737">
    <property type="term" value="C:cytoplasm"/>
    <property type="evidence" value="ECO:0007669"/>
    <property type="project" value="UniProtKB-SubCell"/>
</dbReference>
<organism evidence="5 6">
    <name type="scientific">Piliocolobus tephrosceles</name>
    <name type="common">Ugandan red Colobus</name>
    <dbReference type="NCBI Taxonomy" id="591936"/>
    <lineage>
        <taxon>Eukaryota</taxon>
        <taxon>Metazoa</taxon>
        <taxon>Chordata</taxon>
        <taxon>Craniata</taxon>
        <taxon>Vertebrata</taxon>
        <taxon>Euteleostomi</taxon>
        <taxon>Mammalia</taxon>
        <taxon>Eutheria</taxon>
        <taxon>Euarchontoglires</taxon>
        <taxon>Primates</taxon>
        <taxon>Haplorrhini</taxon>
        <taxon>Catarrhini</taxon>
        <taxon>Cercopithecidae</taxon>
        <taxon>Colobinae</taxon>
        <taxon>Piliocolobus</taxon>
    </lineage>
</organism>
<comment type="subcellular location">
    <subcellularLocation>
        <location evidence="1">Cytoplasm</location>
    </subcellularLocation>
</comment>
<evidence type="ECO:0000313" key="6">
    <source>
        <dbReference type="Proteomes" id="UP000694416"/>
    </source>
</evidence>
<evidence type="ECO:0000256" key="3">
    <source>
        <dbReference type="ARBA" id="ARBA00038267"/>
    </source>
</evidence>
<dbReference type="PANTHER" id="PTHR12757:SF2">
    <property type="entry name" value="TUMOR NECROSIS FACTOR ALPHA-INDUCED PROTEIN 8-LIKE PROTEIN 1"/>
    <property type="match status" value="1"/>
</dbReference>
<accession>A0A8C9GJE3</accession>
<dbReference type="PANTHER" id="PTHR12757">
    <property type="entry name" value="TUMOR NECROSIS FACTOR INDUCED PROTEIN"/>
    <property type="match status" value="1"/>
</dbReference>
<dbReference type="Pfam" id="PF05527">
    <property type="entry name" value="TNFAIP8"/>
    <property type="match status" value="1"/>
</dbReference>
<reference evidence="5" key="1">
    <citation type="submission" date="2025-08" db="UniProtKB">
        <authorList>
            <consortium name="Ensembl"/>
        </authorList>
    </citation>
    <scope>IDENTIFICATION</scope>
</reference>
<dbReference type="GO" id="GO:0042981">
    <property type="term" value="P:regulation of apoptotic process"/>
    <property type="evidence" value="ECO:0007669"/>
    <property type="project" value="InterPro"/>
</dbReference>
<evidence type="ECO:0000256" key="1">
    <source>
        <dbReference type="ARBA" id="ARBA00004496"/>
    </source>
</evidence>
<sequence>MQIHIFKHIEAYKQAMDTFSTKSLGLQAQKKLLSKMTCKTVVTMLVYDTSSEVLDDLYHATREFSRSCKEAQKMLKNLVKVALKLGLLLHGDRLGREELALLWRFRHWAHFLAMMAISFQQVDLTFDWQVLAARLLECRRPVHQAMGPQLTAKSHSHINHVFGHLADCDFLAMLYSPTKPYHSHLRRICEDLGRMLDEGSL</sequence>
<keyword evidence="2" id="KW-0963">Cytoplasm</keyword>
<evidence type="ECO:0000256" key="4">
    <source>
        <dbReference type="ARBA" id="ARBA00039713"/>
    </source>
</evidence>
<dbReference type="AlphaFoldDB" id="A0A8C9GJE3"/>